<protein>
    <submittedName>
        <fullName evidence="2">Os06g0486150 protein</fullName>
    </submittedName>
</protein>
<dbReference type="Proteomes" id="UP000059680">
    <property type="component" value="Chromosome 6"/>
</dbReference>
<organism evidence="2 3">
    <name type="scientific">Oryza sativa subsp. japonica</name>
    <name type="common">Rice</name>
    <dbReference type="NCBI Taxonomy" id="39947"/>
    <lineage>
        <taxon>Eukaryota</taxon>
        <taxon>Viridiplantae</taxon>
        <taxon>Streptophyta</taxon>
        <taxon>Embryophyta</taxon>
        <taxon>Tracheophyta</taxon>
        <taxon>Spermatophyta</taxon>
        <taxon>Magnoliopsida</taxon>
        <taxon>Liliopsida</taxon>
        <taxon>Poales</taxon>
        <taxon>Poaceae</taxon>
        <taxon>BOP clade</taxon>
        <taxon>Oryzoideae</taxon>
        <taxon>Oryzeae</taxon>
        <taxon>Oryzinae</taxon>
        <taxon>Oryza</taxon>
        <taxon>Oryza sativa</taxon>
    </lineage>
</organism>
<feature type="compositionally biased region" description="Basic residues" evidence="1">
    <location>
        <begin position="81"/>
        <end position="90"/>
    </location>
</feature>
<evidence type="ECO:0000313" key="2">
    <source>
        <dbReference type="EMBL" id="BAS97833.1"/>
    </source>
</evidence>
<reference evidence="2 3" key="2">
    <citation type="journal article" date="2013" name="Plant Cell Physiol.">
        <title>Rice Annotation Project Database (RAP-DB): an integrative and interactive database for rice genomics.</title>
        <authorList>
            <person name="Sakai H."/>
            <person name="Lee S.S."/>
            <person name="Tanaka T."/>
            <person name="Numa H."/>
            <person name="Kim J."/>
            <person name="Kawahara Y."/>
            <person name="Wakimoto H."/>
            <person name="Yang C.C."/>
            <person name="Iwamoto M."/>
            <person name="Abe T."/>
            <person name="Yamada Y."/>
            <person name="Muto A."/>
            <person name="Inokuchi H."/>
            <person name="Ikemura T."/>
            <person name="Matsumoto T."/>
            <person name="Sasaki T."/>
            <person name="Itoh T."/>
        </authorList>
    </citation>
    <scope>NUCLEOTIDE SEQUENCE [LARGE SCALE GENOMIC DNA]</scope>
    <source>
        <strain evidence="3">cv. Nipponbare</strain>
    </source>
</reference>
<dbReference type="AlphaFoldDB" id="A0A0N7KM50"/>
<name>A0A0N7KM50_ORYSJ</name>
<dbReference type="InParanoid" id="A0A0N7KM50"/>
<keyword evidence="3" id="KW-1185">Reference proteome</keyword>
<sequence length="110" mass="12422">MAFFCRLRNHCNASSSATTGRSIDQDRMLIEMSQEHNNNNNQINSRDEHTACARGYMAEVVEAVLHGDGDEHEDGADDGHRPRRRLRQLPRSRSPTCHDPIDPLVRLGVS</sequence>
<reference evidence="3" key="1">
    <citation type="journal article" date="2005" name="Nature">
        <title>The map-based sequence of the rice genome.</title>
        <authorList>
            <consortium name="International rice genome sequencing project (IRGSP)"/>
            <person name="Matsumoto T."/>
            <person name="Wu J."/>
            <person name="Kanamori H."/>
            <person name="Katayose Y."/>
            <person name="Fujisawa M."/>
            <person name="Namiki N."/>
            <person name="Mizuno H."/>
            <person name="Yamamoto K."/>
            <person name="Antonio B.A."/>
            <person name="Baba T."/>
            <person name="Sakata K."/>
            <person name="Nagamura Y."/>
            <person name="Aoki H."/>
            <person name="Arikawa K."/>
            <person name="Arita K."/>
            <person name="Bito T."/>
            <person name="Chiden Y."/>
            <person name="Fujitsuka N."/>
            <person name="Fukunaka R."/>
            <person name="Hamada M."/>
            <person name="Harada C."/>
            <person name="Hayashi A."/>
            <person name="Hijishita S."/>
            <person name="Honda M."/>
            <person name="Hosokawa S."/>
            <person name="Ichikawa Y."/>
            <person name="Idonuma A."/>
            <person name="Iijima M."/>
            <person name="Ikeda M."/>
            <person name="Ikeno M."/>
            <person name="Ito K."/>
            <person name="Ito S."/>
            <person name="Ito T."/>
            <person name="Ito Y."/>
            <person name="Ito Y."/>
            <person name="Iwabuchi A."/>
            <person name="Kamiya K."/>
            <person name="Karasawa W."/>
            <person name="Kurita K."/>
            <person name="Katagiri S."/>
            <person name="Kikuta A."/>
            <person name="Kobayashi H."/>
            <person name="Kobayashi N."/>
            <person name="Machita K."/>
            <person name="Maehara T."/>
            <person name="Masukawa M."/>
            <person name="Mizubayashi T."/>
            <person name="Mukai Y."/>
            <person name="Nagasaki H."/>
            <person name="Nagata Y."/>
            <person name="Naito S."/>
            <person name="Nakashima M."/>
            <person name="Nakama Y."/>
            <person name="Nakamichi Y."/>
            <person name="Nakamura M."/>
            <person name="Meguro A."/>
            <person name="Negishi M."/>
            <person name="Ohta I."/>
            <person name="Ohta T."/>
            <person name="Okamoto M."/>
            <person name="Ono N."/>
            <person name="Saji S."/>
            <person name="Sakaguchi M."/>
            <person name="Sakai K."/>
            <person name="Shibata M."/>
            <person name="Shimokawa T."/>
            <person name="Song J."/>
            <person name="Takazaki Y."/>
            <person name="Terasawa K."/>
            <person name="Tsugane M."/>
            <person name="Tsuji K."/>
            <person name="Ueda S."/>
            <person name="Waki K."/>
            <person name="Yamagata H."/>
            <person name="Yamamoto M."/>
            <person name="Yamamoto S."/>
            <person name="Yamane H."/>
            <person name="Yoshiki S."/>
            <person name="Yoshihara R."/>
            <person name="Yukawa K."/>
            <person name="Zhong H."/>
            <person name="Yano M."/>
            <person name="Yuan Q."/>
            <person name="Ouyang S."/>
            <person name="Liu J."/>
            <person name="Jones K.M."/>
            <person name="Gansberger K."/>
            <person name="Moffat K."/>
            <person name="Hill J."/>
            <person name="Bera J."/>
            <person name="Fadrosh D."/>
            <person name="Jin S."/>
            <person name="Johri S."/>
            <person name="Kim M."/>
            <person name="Overton L."/>
            <person name="Reardon M."/>
            <person name="Tsitrin T."/>
            <person name="Vuong H."/>
            <person name="Weaver B."/>
            <person name="Ciecko A."/>
            <person name="Tallon L."/>
            <person name="Jackson J."/>
            <person name="Pai G."/>
            <person name="Aken S.V."/>
            <person name="Utterback T."/>
            <person name="Reidmuller S."/>
            <person name="Feldblyum T."/>
            <person name="Hsiao J."/>
            <person name="Zismann V."/>
            <person name="Iobst S."/>
            <person name="de Vazeille A.R."/>
            <person name="Buell C.R."/>
            <person name="Ying K."/>
            <person name="Li Y."/>
            <person name="Lu T."/>
            <person name="Huang Y."/>
            <person name="Zhao Q."/>
            <person name="Feng Q."/>
            <person name="Zhang L."/>
            <person name="Zhu J."/>
            <person name="Weng Q."/>
            <person name="Mu J."/>
            <person name="Lu Y."/>
            <person name="Fan D."/>
            <person name="Liu Y."/>
            <person name="Guan J."/>
            <person name="Zhang Y."/>
            <person name="Yu S."/>
            <person name="Liu X."/>
            <person name="Zhang Y."/>
            <person name="Hong G."/>
            <person name="Han B."/>
            <person name="Choisne N."/>
            <person name="Demange N."/>
            <person name="Orjeda G."/>
            <person name="Samain S."/>
            <person name="Cattolico L."/>
            <person name="Pelletier E."/>
            <person name="Couloux A."/>
            <person name="Segurens B."/>
            <person name="Wincker P."/>
            <person name="D'Hont A."/>
            <person name="Scarpelli C."/>
            <person name="Weissenbach J."/>
            <person name="Salanoubat M."/>
            <person name="Quetier F."/>
            <person name="Yu Y."/>
            <person name="Kim H.R."/>
            <person name="Rambo T."/>
            <person name="Currie J."/>
            <person name="Collura K."/>
            <person name="Luo M."/>
            <person name="Yang T."/>
            <person name="Ammiraju J.S.S."/>
            <person name="Engler F."/>
            <person name="Soderlund C."/>
            <person name="Wing R.A."/>
            <person name="Palmer L.E."/>
            <person name="de la Bastide M."/>
            <person name="Spiegel L."/>
            <person name="Nascimento L."/>
            <person name="Zutavern T."/>
            <person name="O'Shaughnessy A."/>
            <person name="Dike S."/>
            <person name="Dedhia N."/>
            <person name="Preston R."/>
            <person name="Balija V."/>
            <person name="McCombie W.R."/>
            <person name="Chow T."/>
            <person name="Chen H."/>
            <person name="Chung M."/>
            <person name="Chen C."/>
            <person name="Shaw J."/>
            <person name="Wu H."/>
            <person name="Hsiao K."/>
            <person name="Chao Y."/>
            <person name="Chu M."/>
            <person name="Cheng C."/>
            <person name="Hour A."/>
            <person name="Lee P."/>
            <person name="Lin S."/>
            <person name="Lin Y."/>
            <person name="Liou J."/>
            <person name="Liu S."/>
            <person name="Hsing Y."/>
            <person name="Raghuvanshi S."/>
            <person name="Mohanty A."/>
            <person name="Bharti A.K."/>
            <person name="Gaur A."/>
            <person name="Gupta V."/>
            <person name="Kumar D."/>
            <person name="Ravi V."/>
            <person name="Vij S."/>
            <person name="Kapur A."/>
            <person name="Khurana P."/>
            <person name="Khurana P."/>
            <person name="Khurana J.P."/>
            <person name="Tyagi A.K."/>
            <person name="Gaikwad K."/>
            <person name="Singh A."/>
            <person name="Dalal V."/>
            <person name="Srivastava S."/>
            <person name="Dixit A."/>
            <person name="Pal A.K."/>
            <person name="Ghazi I.A."/>
            <person name="Yadav M."/>
            <person name="Pandit A."/>
            <person name="Bhargava A."/>
            <person name="Sureshbabu K."/>
            <person name="Batra K."/>
            <person name="Sharma T.R."/>
            <person name="Mohapatra T."/>
            <person name="Singh N.K."/>
            <person name="Messing J."/>
            <person name="Nelson A.B."/>
            <person name="Fuks G."/>
            <person name="Kavchok S."/>
            <person name="Keizer G."/>
            <person name="Linton E."/>
            <person name="Llaca V."/>
            <person name="Song R."/>
            <person name="Tanyolac B."/>
            <person name="Young S."/>
            <person name="Ho-Il K."/>
            <person name="Hahn J.H."/>
            <person name="Sangsakoo G."/>
            <person name="Vanavichit A."/>
            <person name="de Mattos Luiz.A.T."/>
            <person name="Zimmer P.D."/>
            <person name="Malone G."/>
            <person name="Dellagostin O."/>
            <person name="de Oliveira A.C."/>
            <person name="Bevan M."/>
            <person name="Bancroft I."/>
            <person name="Minx P."/>
            <person name="Cordum H."/>
            <person name="Wilson R."/>
            <person name="Cheng Z."/>
            <person name="Jin W."/>
            <person name="Jiang J."/>
            <person name="Leong S.A."/>
            <person name="Iwama H."/>
            <person name="Gojobori T."/>
            <person name="Itoh T."/>
            <person name="Niimura Y."/>
            <person name="Fujii Y."/>
            <person name="Habara T."/>
            <person name="Sakai H."/>
            <person name="Sato Y."/>
            <person name="Wilson G."/>
            <person name="Kumar K."/>
            <person name="McCouch S."/>
            <person name="Juretic N."/>
            <person name="Hoen D."/>
            <person name="Wright S."/>
            <person name="Bruskiewich R."/>
            <person name="Bureau T."/>
            <person name="Miyao A."/>
            <person name="Hirochika H."/>
            <person name="Nishikawa T."/>
            <person name="Kadowaki K."/>
            <person name="Sugiura M."/>
            <person name="Burr B."/>
            <person name="Sasaki T."/>
        </authorList>
    </citation>
    <scope>NUCLEOTIDE SEQUENCE [LARGE SCALE GENOMIC DNA]</scope>
    <source>
        <strain evidence="3">cv. Nipponbare</strain>
    </source>
</reference>
<evidence type="ECO:0000256" key="1">
    <source>
        <dbReference type="SAM" id="MobiDB-lite"/>
    </source>
</evidence>
<feature type="region of interest" description="Disordered" evidence="1">
    <location>
        <begin position="66"/>
        <end position="110"/>
    </location>
</feature>
<dbReference type="EMBL" id="AP014962">
    <property type="protein sequence ID" value="BAS97833.1"/>
    <property type="molecule type" value="Genomic_DNA"/>
</dbReference>
<evidence type="ECO:0000313" key="3">
    <source>
        <dbReference type="Proteomes" id="UP000059680"/>
    </source>
</evidence>
<gene>
    <name evidence="2" type="ordered locus">Os06g0486150</name>
    <name evidence="2" type="ORF">OSNPB_060486150</name>
</gene>
<accession>A0A0N7KM50</accession>
<reference evidence="2 3" key="3">
    <citation type="journal article" date="2013" name="Rice">
        <title>Improvement of the Oryza sativa Nipponbare reference genome using next generation sequence and optical map data.</title>
        <authorList>
            <person name="Kawahara Y."/>
            <person name="de la Bastide M."/>
            <person name="Hamilton J.P."/>
            <person name="Kanamori H."/>
            <person name="McCombie W.R."/>
            <person name="Ouyang S."/>
            <person name="Schwartz D.C."/>
            <person name="Tanaka T."/>
            <person name="Wu J."/>
            <person name="Zhou S."/>
            <person name="Childs K.L."/>
            <person name="Davidson R.M."/>
            <person name="Lin H."/>
            <person name="Quesada-Ocampo L."/>
            <person name="Vaillancourt B."/>
            <person name="Sakai H."/>
            <person name="Lee S.S."/>
            <person name="Kim J."/>
            <person name="Numa H."/>
            <person name="Itoh T."/>
            <person name="Buell C.R."/>
            <person name="Matsumoto T."/>
        </authorList>
    </citation>
    <scope>NUCLEOTIDE SEQUENCE [LARGE SCALE GENOMIC DNA]</scope>
    <source>
        <strain evidence="3">cv. Nipponbare</strain>
    </source>
</reference>
<proteinExistence type="predicted"/>
<dbReference type="PaxDb" id="39947-A0A0N7KM50"/>